<dbReference type="GO" id="GO:0016853">
    <property type="term" value="F:isomerase activity"/>
    <property type="evidence" value="ECO:0007669"/>
    <property type="project" value="TreeGrafter"/>
</dbReference>
<comment type="similarity">
    <text evidence="1">Belongs to the PhzF family.</text>
</comment>
<dbReference type="EMBL" id="CP042304">
    <property type="protein sequence ID" value="QDZ10843.1"/>
    <property type="molecule type" value="Genomic_DNA"/>
</dbReference>
<dbReference type="PANTHER" id="PTHR13774:SF32">
    <property type="entry name" value="ANTISENSE-ENHANCING SEQUENCE 1"/>
    <property type="match status" value="1"/>
</dbReference>
<dbReference type="KEGG" id="dea:FPZ08_08800"/>
<keyword evidence="4" id="KW-1185">Reference proteome</keyword>
<sequence>MGAPQDQFRPPFPARQLPAGARAGRSAVQPAIGRRSGRLCHCRRWLPHSRQGRGHCRLPDHFRAARTQRPWRCRCRFVRSSGARPGRLRLAGRIGEAVKLNYLLLDVFTRERLTGNQLAVVLKADGLLDGEMQAIAREFNLSETVFILKPKAERNTAAIRIFTPHAELPFAGHPTVGAAVVLGLQNKVSAVRLEEKVGLITALFEKTDRRSGEARFALPRLPSRIAPLTNRLGMAQALGIEVEDIGCDGYEPAVFSAGVTFHLVPVRDAKVLRRIKVNQGLWDSVFSHDHNSAYVFTLTPDEPENDLAARMFGMDIGEDPGTGSAAAALIGLLAEHANLATGQADFTLRQGHEMGRPCRITIQLRKENDVLVHGGIGGDAVIVGEGVLDLEA</sequence>
<dbReference type="NCBIfam" id="TIGR00654">
    <property type="entry name" value="PhzF_family"/>
    <property type="match status" value="1"/>
</dbReference>
<dbReference type="InterPro" id="IPR003719">
    <property type="entry name" value="Phenazine_PhzF-like"/>
</dbReference>
<organism evidence="3 4">
    <name type="scientific">Devosia ginsengisoli</name>
    <dbReference type="NCBI Taxonomy" id="400770"/>
    <lineage>
        <taxon>Bacteria</taxon>
        <taxon>Pseudomonadati</taxon>
        <taxon>Pseudomonadota</taxon>
        <taxon>Alphaproteobacteria</taxon>
        <taxon>Hyphomicrobiales</taxon>
        <taxon>Devosiaceae</taxon>
        <taxon>Devosia</taxon>
    </lineage>
</organism>
<feature type="region of interest" description="Disordered" evidence="2">
    <location>
        <begin position="1"/>
        <end position="28"/>
    </location>
</feature>
<dbReference type="OrthoDB" id="9788221at2"/>
<dbReference type="SUPFAM" id="SSF54506">
    <property type="entry name" value="Diaminopimelate epimerase-like"/>
    <property type="match status" value="1"/>
</dbReference>
<dbReference type="Gene3D" id="3.10.310.10">
    <property type="entry name" value="Diaminopimelate Epimerase, Chain A, domain 1"/>
    <property type="match status" value="2"/>
</dbReference>
<name>A0A5B8LRQ8_9HYPH</name>
<evidence type="ECO:0000256" key="2">
    <source>
        <dbReference type="SAM" id="MobiDB-lite"/>
    </source>
</evidence>
<protein>
    <submittedName>
        <fullName evidence="3">PhzF family phenazine biosynthesis protein</fullName>
    </submittedName>
</protein>
<reference evidence="3 4" key="1">
    <citation type="submission" date="2019-07" db="EMBL/GenBank/DDBJ databases">
        <title>Full genome sequence of Devosia sp. Gsoil 520.</title>
        <authorList>
            <person name="Im W.-T."/>
        </authorList>
    </citation>
    <scope>NUCLEOTIDE SEQUENCE [LARGE SCALE GENOMIC DNA]</scope>
    <source>
        <strain evidence="3 4">Gsoil 520</strain>
    </source>
</reference>
<evidence type="ECO:0000313" key="4">
    <source>
        <dbReference type="Proteomes" id="UP000315364"/>
    </source>
</evidence>
<accession>A0A5B8LRQ8</accession>
<evidence type="ECO:0000256" key="1">
    <source>
        <dbReference type="ARBA" id="ARBA00008270"/>
    </source>
</evidence>
<dbReference type="PANTHER" id="PTHR13774">
    <property type="entry name" value="PHENAZINE BIOSYNTHESIS PROTEIN"/>
    <property type="match status" value="1"/>
</dbReference>
<dbReference type="AlphaFoldDB" id="A0A5B8LRQ8"/>
<dbReference type="Proteomes" id="UP000315364">
    <property type="component" value="Chromosome"/>
</dbReference>
<proteinExistence type="inferred from homology"/>
<evidence type="ECO:0000313" key="3">
    <source>
        <dbReference type="EMBL" id="QDZ10843.1"/>
    </source>
</evidence>
<dbReference type="GO" id="GO:0005737">
    <property type="term" value="C:cytoplasm"/>
    <property type="evidence" value="ECO:0007669"/>
    <property type="project" value="TreeGrafter"/>
</dbReference>
<dbReference type="Pfam" id="PF02567">
    <property type="entry name" value="PhzC-PhzF"/>
    <property type="match status" value="1"/>
</dbReference>
<gene>
    <name evidence="3" type="ORF">FPZ08_08800</name>
</gene>